<protein>
    <submittedName>
        <fullName evidence="1">Uncharacterized protein</fullName>
    </submittedName>
</protein>
<evidence type="ECO:0000313" key="1">
    <source>
        <dbReference type="EMBL" id="EGO01205.1"/>
    </source>
</evidence>
<dbReference type="AlphaFoldDB" id="F8PRX0"/>
<reference evidence="2" key="1">
    <citation type="journal article" date="2011" name="Science">
        <title>The plant cell wall-decomposing machinery underlies the functional diversity of forest fungi.</title>
        <authorList>
            <person name="Eastwood D.C."/>
            <person name="Floudas D."/>
            <person name="Binder M."/>
            <person name="Majcherczyk A."/>
            <person name="Schneider P."/>
            <person name="Aerts A."/>
            <person name="Asiegbu F.O."/>
            <person name="Baker S.E."/>
            <person name="Barry K."/>
            <person name="Bendiksby M."/>
            <person name="Blumentritt M."/>
            <person name="Coutinho P.M."/>
            <person name="Cullen D."/>
            <person name="de Vries R.P."/>
            <person name="Gathman A."/>
            <person name="Goodell B."/>
            <person name="Henrissat B."/>
            <person name="Ihrmark K."/>
            <person name="Kauserud H."/>
            <person name="Kohler A."/>
            <person name="LaButti K."/>
            <person name="Lapidus A."/>
            <person name="Lavin J.L."/>
            <person name="Lee Y.-H."/>
            <person name="Lindquist E."/>
            <person name="Lilly W."/>
            <person name="Lucas S."/>
            <person name="Morin E."/>
            <person name="Murat C."/>
            <person name="Oguiza J.A."/>
            <person name="Park J."/>
            <person name="Pisabarro A.G."/>
            <person name="Riley R."/>
            <person name="Rosling A."/>
            <person name="Salamov A."/>
            <person name="Schmidt O."/>
            <person name="Schmutz J."/>
            <person name="Skrede I."/>
            <person name="Stenlid J."/>
            <person name="Wiebenga A."/>
            <person name="Xie X."/>
            <person name="Kuees U."/>
            <person name="Hibbett D.S."/>
            <person name="Hoffmeister D."/>
            <person name="Hoegberg N."/>
            <person name="Martin F."/>
            <person name="Grigoriev I.V."/>
            <person name="Watkinson S.C."/>
        </authorList>
    </citation>
    <scope>NUCLEOTIDE SEQUENCE [LARGE SCALE GENOMIC DNA]</scope>
    <source>
        <strain evidence="2">strain S7.3</strain>
    </source>
</reference>
<dbReference type="Proteomes" id="UP000008063">
    <property type="component" value="Unassembled WGS sequence"/>
</dbReference>
<accession>F8PRX0</accession>
<dbReference type="HOGENOM" id="CLU_066041_1_0_1"/>
<name>F8PRX0_SERL3</name>
<dbReference type="OMA" id="HANEPEF"/>
<dbReference type="OrthoDB" id="2641988at2759"/>
<sequence length="225" mass="25282">MFAADLLFSSPRLRFSQAQQKAILSWANELSAKYVPTLHALKKCQETIRHLVGNPTEKVATNSRNIFYQNSIGKAIAKDYSNPITWFSMQDYPKDGEGSMSQAHHGSKMLLDPHPSLAVPSVSANSKIFFVDELLQQSSGAYFIPKQFFQSRDQLDDVEILLLGYPVARSEAGFIVDLECVIATTSTFKCTYENIHANEPEFCGFTELVPLTMQYTIDLSRHFAN</sequence>
<dbReference type="STRING" id="936435.F8PRX0"/>
<dbReference type="EMBL" id="GL945478">
    <property type="protein sequence ID" value="EGO01205.1"/>
    <property type="molecule type" value="Genomic_DNA"/>
</dbReference>
<evidence type="ECO:0000313" key="2">
    <source>
        <dbReference type="Proteomes" id="UP000008063"/>
    </source>
</evidence>
<dbReference type="InParanoid" id="F8PRX0"/>
<keyword evidence="2" id="KW-1185">Reference proteome</keyword>
<gene>
    <name evidence="1" type="ORF">SERLA73DRAFT_179315</name>
</gene>
<organism evidence="2">
    <name type="scientific">Serpula lacrymans var. lacrymans (strain S7.3)</name>
    <name type="common">Dry rot fungus</name>
    <dbReference type="NCBI Taxonomy" id="936435"/>
    <lineage>
        <taxon>Eukaryota</taxon>
        <taxon>Fungi</taxon>
        <taxon>Dikarya</taxon>
        <taxon>Basidiomycota</taxon>
        <taxon>Agaricomycotina</taxon>
        <taxon>Agaricomycetes</taxon>
        <taxon>Agaricomycetidae</taxon>
        <taxon>Boletales</taxon>
        <taxon>Coniophorineae</taxon>
        <taxon>Serpulaceae</taxon>
        <taxon>Serpula</taxon>
    </lineage>
</organism>
<proteinExistence type="predicted"/>